<gene>
    <name evidence="2" type="ORF">GCM10010921_23750</name>
</gene>
<evidence type="ECO:0000313" key="2">
    <source>
        <dbReference type="EMBL" id="GGH47188.1"/>
    </source>
</evidence>
<dbReference type="SMART" id="SM00347">
    <property type="entry name" value="HTH_MARR"/>
    <property type="match status" value="1"/>
</dbReference>
<reference evidence="2" key="1">
    <citation type="journal article" date="2014" name="Int. J. Syst. Evol. Microbiol.">
        <title>Complete genome sequence of Corynebacterium casei LMG S-19264T (=DSM 44701T), isolated from a smear-ripened cheese.</title>
        <authorList>
            <consortium name="US DOE Joint Genome Institute (JGI-PGF)"/>
            <person name="Walter F."/>
            <person name="Albersmeier A."/>
            <person name="Kalinowski J."/>
            <person name="Ruckert C."/>
        </authorList>
    </citation>
    <scope>NUCLEOTIDE SEQUENCE</scope>
    <source>
        <strain evidence="2">CGMCC 1.15794</strain>
    </source>
</reference>
<evidence type="ECO:0000259" key="1">
    <source>
        <dbReference type="SMART" id="SM00347"/>
    </source>
</evidence>
<dbReference type="AlphaFoldDB" id="A0A917IIB2"/>
<dbReference type="SUPFAM" id="SSF46785">
    <property type="entry name" value="Winged helix' DNA-binding domain"/>
    <property type="match status" value="1"/>
</dbReference>
<proteinExistence type="predicted"/>
<dbReference type="InterPro" id="IPR039422">
    <property type="entry name" value="MarR/SlyA-like"/>
</dbReference>
<feature type="domain" description="HTH marR-type" evidence="1">
    <location>
        <begin position="47"/>
        <end position="146"/>
    </location>
</feature>
<dbReference type="GO" id="GO:0006950">
    <property type="term" value="P:response to stress"/>
    <property type="evidence" value="ECO:0007669"/>
    <property type="project" value="TreeGrafter"/>
</dbReference>
<dbReference type="Proteomes" id="UP000657592">
    <property type="component" value="Unassembled WGS sequence"/>
</dbReference>
<accession>A0A917IIB2</accession>
<dbReference type="InterPro" id="IPR036388">
    <property type="entry name" value="WH-like_DNA-bd_sf"/>
</dbReference>
<organism evidence="2 3">
    <name type="scientific">Microbacterium album</name>
    <dbReference type="NCBI Taxonomy" id="2053191"/>
    <lineage>
        <taxon>Bacteria</taxon>
        <taxon>Bacillati</taxon>
        <taxon>Actinomycetota</taxon>
        <taxon>Actinomycetes</taxon>
        <taxon>Micrococcales</taxon>
        <taxon>Microbacteriaceae</taxon>
        <taxon>Microbacterium</taxon>
    </lineage>
</organism>
<dbReference type="PANTHER" id="PTHR33164:SF43">
    <property type="entry name" value="HTH-TYPE TRANSCRIPTIONAL REPRESSOR YETL"/>
    <property type="match status" value="1"/>
</dbReference>
<keyword evidence="3" id="KW-1185">Reference proteome</keyword>
<dbReference type="GO" id="GO:0003700">
    <property type="term" value="F:DNA-binding transcription factor activity"/>
    <property type="evidence" value="ECO:0007669"/>
    <property type="project" value="InterPro"/>
</dbReference>
<comment type="caution">
    <text evidence="2">The sequence shown here is derived from an EMBL/GenBank/DDBJ whole genome shotgun (WGS) entry which is preliminary data.</text>
</comment>
<evidence type="ECO:0000313" key="3">
    <source>
        <dbReference type="Proteomes" id="UP000657592"/>
    </source>
</evidence>
<protein>
    <recommendedName>
        <fullName evidence="1">HTH marR-type domain-containing protein</fullName>
    </recommendedName>
</protein>
<dbReference type="InterPro" id="IPR036390">
    <property type="entry name" value="WH_DNA-bd_sf"/>
</dbReference>
<name>A0A917IIB2_9MICO</name>
<dbReference type="Pfam" id="PF12802">
    <property type="entry name" value="MarR_2"/>
    <property type="match status" value="1"/>
</dbReference>
<dbReference type="PANTHER" id="PTHR33164">
    <property type="entry name" value="TRANSCRIPTIONAL REGULATOR, MARR FAMILY"/>
    <property type="match status" value="1"/>
</dbReference>
<reference evidence="2" key="2">
    <citation type="submission" date="2020-09" db="EMBL/GenBank/DDBJ databases">
        <authorList>
            <person name="Sun Q."/>
            <person name="Zhou Y."/>
        </authorList>
    </citation>
    <scope>NUCLEOTIDE SEQUENCE</scope>
    <source>
        <strain evidence="2">CGMCC 1.15794</strain>
    </source>
</reference>
<dbReference type="RefSeq" id="WP_188756512.1">
    <property type="nucleotide sequence ID" value="NZ_BMJY01000011.1"/>
</dbReference>
<dbReference type="PRINTS" id="PR00598">
    <property type="entry name" value="HTHMARR"/>
</dbReference>
<sequence>MTVGPGPRRNQRQELPTELPYHVDALTAVSALVYIWTLPAFQHALGEQVEANPDVPVQLLVRHLEMFGPQSPTALARDLGMTRSNVSKIVGRAEARALLVRVVDHEDARSIQIRLVEAGRDLARRTLAIGDAMMRQLTKEWAAQELQAWTDLSHRLSREAARYAERIIGGH</sequence>
<dbReference type="InterPro" id="IPR000835">
    <property type="entry name" value="HTH_MarR-typ"/>
</dbReference>
<dbReference type="EMBL" id="BMJY01000011">
    <property type="protein sequence ID" value="GGH47188.1"/>
    <property type="molecule type" value="Genomic_DNA"/>
</dbReference>
<dbReference type="Gene3D" id="1.10.10.10">
    <property type="entry name" value="Winged helix-like DNA-binding domain superfamily/Winged helix DNA-binding domain"/>
    <property type="match status" value="1"/>
</dbReference>